<gene>
    <name evidence="2" type="ORF">GAB14E_0595</name>
</gene>
<comment type="caution">
    <text evidence="2">The sequence shown here is derived from an EMBL/GenBank/DDBJ whole genome shotgun (WGS) entry which is preliminary data.</text>
</comment>
<dbReference type="PATRIC" id="fig|28229.3.peg.3257"/>
<proteinExistence type="predicted"/>
<sequence length="180" mass="19978">MIIREATLDDLINIAGLHAQSWRDNYHPVLSADYLNDKVFSEREAVWTQRLTSPESNQLVLVAELGTTFCGFICVLGANHPKYGTIIDNLHVKVGGKGQGTGSRLLAAAASWSMANYSDHDLYLEVLECNNNAIGFYEAKGAKNLATAYWHTPCDNKVKEFIYSWGRPDNLAQNLTKSVL</sequence>
<dbReference type="GO" id="GO:0016747">
    <property type="term" value="F:acyltransferase activity, transferring groups other than amino-acyl groups"/>
    <property type="evidence" value="ECO:0007669"/>
    <property type="project" value="InterPro"/>
</dbReference>
<dbReference type="OrthoDB" id="5292888at2"/>
<keyword evidence="2" id="KW-0808">Transferase</keyword>
<accession>A0A099KKH5</accession>
<organism evidence="2 3">
    <name type="scientific">Colwellia psychrerythraea</name>
    <name type="common">Vibrio psychroerythus</name>
    <dbReference type="NCBI Taxonomy" id="28229"/>
    <lineage>
        <taxon>Bacteria</taxon>
        <taxon>Pseudomonadati</taxon>
        <taxon>Pseudomonadota</taxon>
        <taxon>Gammaproteobacteria</taxon>
        <taxon>Alteromonadales</taxon>
        <taxon>Colwelliaceae</taxon>
        <taxon>Colwellia</taxon>
    </lineage>
</organism>
<dbReference type="RefSeq" id="WP_033083249.1">
    <property type="nucleotide sequence ID" value="NZ_JQEC01000044.1"/>
</dbReference>
<evidence type="ECO:0000313" key="2">
    <source>
        <dbReference type="EMBL" id="KGJ90931.1"/>
    </source>
</evidence>
<dbReference type="SUPFAM" id="SSF55729">
    <property type="entry name" value="Acyl-CoA N-acyltransferases (Nat)"/>
    <property type="match status" value="1"/>
</dbReference>
<protein>
    <submittedName>
        <fullName evidence="2">GCN5-related N-acetyltransferase</fullName>
    </submittedName>
</protein>
<dbReference type="InterPro" id="IPR016181">
    <property type="entry name" value="Acyl_CoA_acyltransferase"/>
</dbReference>
<reference evidence="2 3" key="1">
    <citation type="submission" date="2014-08" db="EMBL/GenBank/DDBJ databases">
        <title>Genomic and Phenotypic Diversity of Colwellia psychrerythraea strains from Disparate Marine Basins.</title>
        <authorList>
            <person name="Techtmann S.M."/>
            <person name="Stelling S.C."/>
            <person name="Utturkar S.M."/>
            <person name="Alshibli N."/>
            <person name="Harris A."/>
            <person name="Brown S.D."/>
            <person name="Hazen T.C."/>
        </authorList>
    </citation>
    <scope>NUCLEOTIDE SEQUENCE [LARGE SCALE GENOMIC DNA]</scope>
    <source>
        <strain evidence="2 3">GAB14E</strain>
    </source>
</reference>
<name>A0A099KKH5_COLPS</name>
<dbReference type="EMBL" id="JQEC01000044">
    <property type="protein sequence ID" value="KGJ90931.1"/>
    <property type="molecule type" value="Genomic_DNA"/>
</dbReference>
<dbReference type="PROSITE" id="PS51186">
    <property type="entry name" value="GNAT"/>
    <property type="match status" value="1"/>
</dbReference>
<feature type="domain" description="N-acetyltransferase" evidence="1">
    <location>
        <begin position="1"/>
        <end position="168"/>
    </location>
</feature>
<dbReference type="Gene3D" id="3.40.630.30">
    <property type="match status" value="1"/>
</dbReference>
<dbReference type="Proteomes" id="UP000029868">
    <property type="component" value="Unassembled WGS sequence"/>
</dbReference>
<dbReference type="Pfam" id="PF00583">
    <property type="entry name" value="Acetyltransf_1"/>
    <property type="match status" value="1"/>
</dbReference>
<dbReference type="AlphaFoldDB" id="A0A099KKH5"/>
<evidence type="ECO:0000259" key="1">
    <source>
        <dbReference type="PROSITE" id="PS51186"/>
    </source>
</evidence>
<dbReference type="InterPro" id="IPR000182">
    <property type="entry name" value="GNAT_dom"/>
</dbReference>
<evidence type="ECO:0000313" key="3">
    <source>
        <dbReference type="Proteomes" id="UP000029868"/>
    </source>
</evidence>